<dbReference type="PANTHER" id="PTHR43783:SF1">
    <property type="entry name" value="UDP-N-ACETYLGLUCOSAMINE 1-CARBOXYVINYLTRANSFERASE"/>
    <property type="match status" value="1"/>
</dbReference>
<dbReference type="Proteomes" id="UP000177746">
    <property type="component" value="Unassembled WGS sequence"/>
</dbReference>
<comment type="similarity">
    <text evidence="10">Belongs to the EPSP synthase family. MurA subfamily.</text>
</comment>
<evidence type="ECO:0000313" key="18">
    <source>
        <dbReference type="Proteomes" id="UP000177746"/>
    </source>
</evidence>
<dbReference type="AlphaFoldDB" id="A0A1G2T395"/>
<dbReference type="InterPro" id="IPR001986">
    <property type="entry name" value="Enolpyruvate_Tfrase_dom"/>
</dbReference>
<evidence type="ECO:0000256" key="13">
    <source>
        <dbReference type="ARBA" id="ARBA00042443"/>
    </source>
</evidence>
<keyword evidence="7" id="KW-0573">Peptidoglycan synthesis</keyword>
<protein>
    <recommendedName>
        <fullName evidence="12">UDP-N-acetylglucosamine 1-carboxyvinyltransferase</fullName>
        <ecNumber evidence="11">2.5.1.7</ecNumber>
    </recommendedName>
    <alternativeName>
        <fullName evidence="13">Enoylpyruvate transferase</fullName>
    </alternativeName>
    <alternativeName>
        <fullName evidence="14">UDP-N-acetylglucosamine enolpyruvyl transferase</fullName>
    </alternativeName>
</protein>
<comment type="caution">
    <text evidence="17">The sequence shown here is derived from an EMBL/GenBank/DDBJ whole genome shotgun (WGS) entry which is preliminary data.</text>
</comment>
<keyword evidence="4" id="KW-0132">Cell division</keyword>
<dbReference type="GO" id="GO:0051301">
    <property type="term" value="P:cell division"/>
    <property type="evidence" value="ECO:0007669"/>
    <property type="project" value="UniProtKB-KW"/>
</dbReference>
<feature type="domain" description="Enolpyruvate transferase" evidence="16">
    <location>
        <begin position="14"/>
        <end position="443"/>
    </location>
</feature>
<evidence type="ECO:0000256" key="8">
    <source>
        <dbReference type="ARBA" id="ARBA00023306"/>
    </source>
</evidence>
<dbReference type="InterPro" id="IPR036968">
    <property type="entry name" value="Enolpyruvate_Tfrase_sf"/>
</dbReference>
<evidence type="ECO:0000256" key="5">
    <source>
        <dbReference type="ARBA" id="ARBA00022679"/>
    </source>
</evidence>
<evidence type="ECO:0000256" key="14">
    <source>
        <dbReference type="ARBA" id="ARBA00042842"/>
    </source>
</evidence>
<sequence length="456" mass="50758">MKDWQDERDDFEIEGGRKLSGHISTNASKNGAMHLFAAALVNRGKTTLHNIPRIEEVNRFIEVFKSLGVKVDWTDTHIITIEPPKSFSVSHINSRSTGKIRSALMLIGPLSARLKFFKLPHIGGCKMGERTIAAHRYALEDLGLKIVTKENYYYISQSPSTKLGASGTKKEVVMYEASDTGTTNAILRAAVLPVPTGASGPQRTVIDFAQQNYMVLEVCYFLKKLGIKIEGIGTKTLTIEGHPDIEVDVEYSNSEDPVEAMLFITAAIMTRSRLQVKRAPIDFLKLELLKLEKMGLRYDISPPYLSFNGYTRLVDLTIKPSRLKALHDKIHAQPYPGINTDNLPFFVPIATQAIGSTLIHDWMWEDRAVFFTELNRLGGNVRLADPHRVFVDGPSKLKGAQIVCPPALRPAVMLMVAMLGAEGKSILRNVYAIKRGYEDIVGRLNKIGAKIKILKS</sequence>
<dbReference type="SUPFAM" id="SSF55205">
    <property type="entry name" value="EPT/RTPC-like"/>
    <property type="match status" value="1"/>
</dbReference>
<dbReference type="EMBL" id="MHVI01000016">
    <property type="protein sequence ID" value="OHA91488.1"/>
    <property type="molecule type" value="Genomic_DNA"/>
</dbReference>
<dbReference type="GO" id="GO:0005737">
    <property type="term" value="C:cytoplasm"/>
    <property type="evidence" value="ECO:0007669"/>
    <property type="project" value="UniProtKB-SubCell"/>
</dbReference>
<dbReference type="InterPro" id="IPR050068">
    <property type="entry name" value="MurA_subfamily"/>
</dbReference>
<evidence type="ECO:0000259" key="16">
    <source>
        <dbReference type="Pfam" id="PF00275"/>
    </source>
</evidence>
<dbReference type="Pfam" id="PF00275">
    <property type="entry name" value="EPSP_synthase"/>
    <property type="match status" value="1"/>
</dbReference>
<keyword evidence="3" id="KW-0963">Cytoplasm</keyword>
<dbReference type="GO" id="GO:0008360">
    <property type="term" value="P:regulation of cell shape"/>
    <property type="evidence" value="ECO:0007669"/>
    <property type="project" value="UniProtKB-KW"/>
</dbReference>
<dbReference type="Gene3D" id="3.65.10.10">
    <property type="entry name" value="Enolpyruvate transferase domain"/>
    <property type="match status" value="2"/>
</dbReference>
<organism evidence="17 18">
    <name type="scientific">Candidatus Zambryskibacteria bacterium RIFCSPHIGHO2_01_FULL_46_30</name>
    <dbReference type="NCBI Taxonomy" id="1802739"/>
    <lineage>
        <taxon>Bacteria</taxon>
        <taxon>Candidatus Zambryskiibacteriota</taxon>
    </lineage>
</organism>
<accession>A0A1G2T395</accession>
<dbReference type="NCBIfam" id="NF006873">
    <property type="entry name" value="PRK09369.1"/>
    <property type="match status" value="1"/>
</dbReference>
<dbReference type="GO" id="GO:0071555">
    <property type="term" value="P:cell wall organization"/>
    <property type="evidence" value="ECO:0007669"/>
    <property type="project" value="UniProtKB-KW"/>
</dbReference>
<proteinExistence type="inferred from homology"/>
<comment type="catalytic activity">
    <reaction evidence="15">
        <text>phosphoenolpyruvate + UDP-N-acetyl-alpha-D-glucosamine = UDP-N-acetyl-3-O-(1-carboxyvinyl)-alpha-D-glucosamine + phosphate</text>
        <dbReference type="Rhea" id="RHEA:18681"/>
        <dbReference type="ChEBI" id="CHEBI:43474"/>
        <dbReference type="ChEBI" id="CHEBI:57705"/>
        <dbReference type="ChEBI" id="CHEBI:58702"/>
        <dbReference type="ChEBI" id="CHEBI:68483"/>
        <dbReference type="EC" id="2.5.1.7"/>
    </reaction>
</comment>
<dbReference type="PANTHER" id="PTHR43783">
    <property type="entry name" value="UDP-N-ACETYLGLUCOSAMINE 1-CARBOXYVINYLTRANSFERASE"/>
    <property type="match status" value="1"/>
</dbReference>
<evidence type="ECO:0000256" key="4">
    <source>
        <dbReference type="ARBA" id="ARBA00022618"/>
    </source>
</evidence>
<keyword evidence="5" id="KW-0808">Transferase</keyword>
<comment type="subcellular location">
    <subcellularLocation>
        <location evidence="1">Cytoplasm</location>
    </subcellularLocation>
</comment>
<evidence type="ECO:0000256" key="12">
    <source>
        <dbReference type="ARBA" id="ARBA00039754"/>
    </source>
</evidence>
<evidence type="ECO:0000256" key="15">
    <source>
        <dbReference type="ARBA" id="ARBA00047527"/>
    </source>
</evidence>
<dbReference type="InterPro" id="IPR013792">
    <property type="entry name" value="RNA3'P_cycl/enolpyr_Trfase_a/b"/>
</dbReference>
<evidence type="ECO:0000256" key="3">
    <source>
        <dbReference type="ARBA" id="ARBA00022490"/>
    </source>
</evidence>
<reference evidence="17 18" key="1">
    <citation type="journal article" date="2016" name="Nat. Commun.">
        <title>Thousands of microbial genomes shed light on interconnected biogeochemical processes in an aquifer system.</title>
        <authorList>
            <person name="Anantharaman K."/>
            <person name="Brown C.T."/>
            <person name="Hug L.A."/>
            <person name="Sharon I."/>
            <person name="Castelle C.J."/>
            <person name="Probst A.J."/>
            <person name="Thomas B.C."/>
            <person name="Singh A."/>
            <person name="Wilkins M.J."/>
            <person name="Karaoz U."/>
            <person name="Brodie E.L."/>
            <person name="Williams K.H."/>
            <person name="Hubbard S.S."/>
            <person name="Banfield J.F."/>
        </authorList>
    </citation>
    <scope>NUCLEOTIDE SEQUENCE [LARGE SCALE GENOMIC DNA]</scope>
</reference>
<dbReference type="GO" id="GO:0008760">
    <property type="term" value="F:UDP-N-acetylglucosamine 1-carboxyvinyltransferase activity"/>
    <property type="evidence" value="ECO:0007669"/>
    <property type="project" value="UniProtKB-EC"/>
</dbReference>
<evidence type="ECO:0000256" key="10">
    <source>
        <dbReference type="ARBA" id="ARBA00038367"/>
    </source>
</evidence>
<evidence type="ECO:0000313" key="17">
    <source>
        <dbReference type="EMBL" id="OHA91488.1"/>
    </source>
</evidence>
<evidence type="ECO:0000256" key="7">
    <source>
        <dbReference type="ARBA" id="ARBA00022984"/>
    </source>
</evidence>
<keyword evidence="6" id="KW-0133">Cell shape</keyword>
<comment type="pathway">
    <text evidence="2">Cell wall biogenesis; peptidoglycan biosynthesis.</text>
</comment>
<dbReference type="EC" id="2.5.1.7" evidence="11"/>
<evidence type="ECO:0000256" key="6">
    <source>
        <dbReference type="ARBA" id="ARBA00022960"/>
    </source>
</evidence>
<name>A0A1G2T395_9BACT</name>
<evidence type="ECO:0000256" key="2">
    <source>
        <dbReference type="ARBA" id="ARBA00004752"/>
    </source>
</evidence>
<evidence type="ECO:0000256" key="9">
    <source>
        <dbReference type="ARBA" id="ARBA00023316"/>
    </source>
</evidence>
<evidence type="ECO:0000256" key="11">
    <source>
        <dbReference type="ARBA" id="ARBA00039108"/>
    </source>
</evidence>
<gene>
    <name evidence="17" type="ORF">A2665_00295</name>
</gene>
<keyword evidence="9" id="KW-0961">Cell wall biogenesis/degradation</keyword>
<evidence type="ECO:0000256" key="1">
    <source>
        <dbReference type="ARBA" id="ARBA00004496"/>
    </source>
</evidence>
<dbReference type="GO" id="GO:0009252">
    <property type="term" value="P:peptidoglycan biosynthetic process"/>
    <property type="evidence" value="ECO:0007669"/>
    <property type="project" value="UniProtKB-KW"/>
</dbReference>
<keyword evidence="8" id="KW-0131">Cell cycle</keyword>